<dbReference type="InterPro" id="IPR001466">
    <property type="entry name" value="Beta-lactam-related"/>
</dbReference>
<feature type="domain" description="Beta-lactamase-related" evidence="2">
    <location>
        <begin position="46"/>
        <end position="360"/>
    </location>
</feature>
<dbReference type="SUPFAM" id="SSF56601">
    <property type="entry name" value="beta-lactamase/transpeptidase-like"/>
    <property type="match status" value="1"/>
</dbReference>
<dbReference type="EMBL" id="JBHLZU010000037">
    <property type="protein sequence ID" value="MFB9909714.1"/>
    <property type="molecule type" value="Genomic_DNA"/>
</dbReference>
<feature type="signal peptide" evidence="1">
    <location>
        <begin position="1"/>
        <end position="26"/>
    </location>
</feature>
<comment type="caution">
    <text evidence="3">The sequence shown here is derived from an EMBL/GenBank/DDBJ whole genome shotgun (WGS) entry which is preliminary data.</text>
</comment>
<name>A0ABV6A954_9PSEU</name>
<dbReference type="Pfam" id="PF00144">
    <property type="entry name" value="Beta-lactamase"/>
    <property type="match status" value="1"/>
</dbReference>
<accession>A0ABV6A954</accession>
<proteinExistence type="predicted"/>
<dbReference type="PANTHER" id="PTHR46825:SF7">
    <property type="entry name" value="D-ALANYL-D-ALANINE CARBOXYPEPTIDASE"/>
    <property type="match status" value="1"/>
</dbReference>
<gene>
    <name evidence="3" type="ORF">ACFFQA_37765</name>
</gene>
<evidence type="ECO:0000256" key="1">
    <source>
        <dbReference type="SAM" id="SignalP"/>
    </source>
</evidence>
<evidence type="ECO:0000313" key="4">
    <source>
        <dbReference type="Proteomes" id="UP001589693"/>
    </source>
</evidence>
<evidence type="ECO:0000313" key="3">
    <source>
        <dbReference type="EMBL" id="MFB9909714.1"/>
    </source>
</evidence>
<reference evidence="3 4" key="1">
    <citation type="submission" date="2024-09" db="EMBL/GenBank/DDBJ databases">
        <authorList>
            <person name="Sun Q."/>
            <person name="Mori K."/>
        </authorList>
    </citation>
    <scope>NUCLEOTIDE SEQUENCE [LARGE SCALE GENOMIC DNA]</scope>
    <source>
        <strain evidence="3 4">TBRC 7907</strain>
    </source>
</reference>
<evidence type="ECO:0000259" key="2">
    <source>
        <dbReference type="Pfam" id="PF00144"/>
    </source>
</evidence>
<organism evidence="3 4">
    <name type="scientific">Allokutzneria oryzae</name>
    <dbReference type="NCBI Taxonomy" id="1378989"/>
    <lineage>
        <taxon>Bacteria</taxon>
        <taxon>Bacillati</taxon>
        <taxon>Actinomycetota</taxon>
        <taxon>Actinomycetes</taxon>
        <taxon>Pseudonocardiales</taxon>
        <taxon>Pseudonocardiaceae</taxon>
        <taxon>Allokutzneria</taxon>
    </lineage>
</organism>
<dbReference type="InterPro" id="IPR050491">
    <property type="entry name" value="AmpC-like"/>
</dbReference>
<dbReference type="InterPro" id="IPR012338">
    <property type="entry name" value="Beta-lactam/transpept-like"/>
</dbReference>
<keyword evidence="1" id="KW-0732">Signal</keyword>
<feature type="chain" id="PRO_5047498933" evidence="1">
    <location>
        <begin position="27"/>
        <end position="373"/>
    </location>
</feature>
<dbReference type="Proteomes" id="UP001589693">
    <property type="component" value="Unassembled WGS sequence"/>
</dbReference>
<dbReference type="Gene3D" id="3.40.710.10">
    <property type="entry name" value="DD-peptidase/beta-lactamase superfamily"/>
    <property type="match status" value="1"/>
</dbReference>
<dbReference type="PANTHER" id="PTHR46825">
    <property type="entry name" value="D-ALANYL-D-ALANINE-CARBOXYPEPTIDASE/ENDOPEPTIDASE AMPH"/>
    <property type="match status" value="1"/>
</dbReference>
<protein>
    <submittedName>
        <fullName evidence="3">Serine hydrolase domain-containing protein</fullName>
        <ecNumber evidence="3">3.-.-.-</ecNumber>
    </submittedName>
</protein>
<sequence>MTYSRRAFTAGLAAVLLLGTAAPVLADNGRPNALQQRLDLLTTVDGVPGATVHVRDRNGRTTTLTSGTAELGTGRPMVGADGTYRIGSVTKTFLAVTLLQLRVDLDSPVERYLPGVVRGKGEGAALDGRRITVRQLLQHTSGIPEYSRFFDWSKPFPDDPTGYLDLALVRKPTGAPGENWSYSNTNYLLAGMMVERLTGKDFRGVTEERIIKPLGMARTYWPKKTEYGLRGEHAHHYGVHPADPAAGVVDITRFPGYELGASGGLVSTPADLARFWRGLDSGRLLPLSVVRSMSADLRPVPGEKFSYGIGIGSIPLTCGGAALAHSGDVPGMTTLSGRDLSGRQVTVFLTANTNSPDRDRHLSEVFDAGFCAR</sequence>
<keyword evidence="4" id="KW-1185">Reference proteome</keyword>
<dbReference type="GO" id="GO:0016787">
    <property type="term" value="F:hydrolase activity"/>
    <property type="evidence" value="ECO:0007669"/>
    <property type="project" value="UniProtKB-KW"/>
</dbReference>
<keyword evidence="3" id="KW-0378">Hydrolase</keyword>
<dbReference type="EC" id="3.-.-.-" evidence="3"/>
<dbReference type="RefSeq" id="WP_377862623.1">
    <property type="nucleotide sequence ID" value="NZ_JBHLZU010000037.1"/>
</dbReference>